<feature type="compositionally biased region" description="Polar residues" evidence="1">
    <location>
        <begin position="301"/>
        <end position="310"/>
    </location>
</feature>
<name>A0A9P6NJ62_9BASI</name>
<gene>
    <name evidence="2" type="ORF">CROQUDRAFT_708901</name>
</gene>
<evidence type="ECO:0000313" key="2">
    <source>
        <dbReference type="EMBL" id="KAG0144526.1"/>
    </source>
</evidence>
<feature type="region of interest" description="Disordered" evidence="1">
    <location>
        <begin position="249"/>
        <end position="417"/>
    </location>
</feature>
<feature type="compositionally biased region" description="Polar residues" evidence="1">
    <location>
        <begin position="408"/>
        <end position="417"/>
    </location>
</feature>
<accession>A0A9P6NJ62</accession>
<feature type="region of interest" description="Disordered" evidence="1">
    <location>
        <begin position="56"/>
        <end position="108"/>
    </location>
</feature>
<organism evidence="2 3">
    <name type="scientific">Cronartium quercuum f. sp. fusiforme G11</name>
    <dbReference type="NCBI Taxonomy" id="708437"/>
    <lineage>
        <taxon>Eukaryota</taxon>
        <taxon>Fungi</taxon>
        <taxon>Dikarya</taxon>
        <taxon>Basidiomycota</taxon>
        <taxon>Pucciniomycotina</taxon>
        <taxon>Pucciniomycetes</taxon>
        <taxon>Pucciniales</taxon>
        <taxon>Coleosporiaceae</taxon>
        <taxon>Cronartium</taxon>
    </lineage>
</organism>
<feature type="compositionally biased region" description="Basic residues" evidence="1">
    <location>
        <begin position="885"/>
        <end position="898"/>
    </location>
</feature>
<protein>
    <submittedName>
        <fullName evidence="2">Uncharacterized protein</fullName>
    </submittedName>
</protein>
<dbReference type="OrthoDB" id="10496393at2759"/>
<feature type="compositionally biased region" description="Polar residues" evidence="1">
    <location>
        <begin position="279"/>
        <end position="292"/>
    </location>
</feature>
<feature type="region of interest" description="Disordered" evidence="1">
    <location>
        <begin position="879"/>
        <end position="898"/>
    </location>
</feature>
<feature type="compositionally biased region" description="Basic and acidic residues" evidence="1">
    <location>
        <begin position="396"/>
        <end position="406"/>
    </location>
</feature>
<feature type="region of interest" description="Disordered" evidence="1">
    <location>
        <begin position="177"/>
        <end position="200"/>
    </location>
</feature>
<feature type="compositionally biased region" description="Basic and acidic residues" evidence="1">
    <location>
        <begin position="88"/>
        <end position="99"/>
    </location>
</feature>
<reference evidence="2" key="1">
    <citation type="submission" date="2013-11" db="EMBL/GenBank/DDBJ databases">
        <title>Genome sequence of the fusiform rust pathogen reveals effectors for host alternation and coevolution with pine.</title>
        <authorList>
            <consortium name="DOE Joint Genome Institute"/>
            <person name="Smith K."/>
            <person name="Pendleton A."/>
            <person name="Kubisiak T."/>
            <person name="Anderson C."/>
            <person name="Salamov A."/>
            <person name="Aerts A."/>
            <person name="Riley R."/>
            <person name="Clum A."/>
            <person name="Lindquist E."/>
            <person name="Ence D."/>
            <person name="Campbell M."/>
            <person name="Kronenberg Z."/>
            <person name="Feau N."/>
            <person name="Dhillon B."/>
            <person name="Hamelin R."/>
            <person name="Burleigh J."/>
            <person name="Smith J."/>
            <person name="Yandell M."/>
            <person name="Nelson C."/>
            <person name="Grigoriev I."/>
            <person name="Davis J."/>
        </authorList>
    </citation>
    <scope>NUCLEOTIDE SEQUENCE</scope>
    <source>
        <strain evidence="2">G11</strain>
    </source>
</reference>
<sequence>MVQSVGVTECGESLEVPLQNHASFLRTAITGKSSGFLDFNVPAENIFEEKLLDHGESLEEETASTPKQHNMPKISFDQDSSKTQTSKSPEEAMKTDRKVSLQKVHSTENSGISDTDILIHDCGNPLPDELQKTRFEKTGNNDFQGATGVEFLSPIPTSALVTAFPSILPPQTTFKSFEERPLPDVPTDHEGQQNPAKSPSNIVIINSLDQPHYDSPEDLDVSQILLELAFSESPKNSEGNHRTHRFHAAPYVESSSQNQCAVDRDDPCESSMPLESPSLGEQLSPHSKQLRSSLRPKPENTHPSSDTVQSGFAPHKRPRQAKTRSTLRIPKARKLHTSSYSDKYWRDIPQRHARKKIRSGSSTSRSKDDAETAGGMEPSNRIPKNLGKSASNFKSAFKEKPSDPSRRGISQKSSLQNRNTELVRGKFDKVSNTFKVKMNSGLFEKYILSIPGHLYPHICRYFKTLYEDISKINASQTNTKGLINEKQIKVVIKRAYLRVAMEFLASLMVLQKGFQTPGTCLIEDGWKFISTHLNQWSTLDAEKAFKPNKEPINRYLDCTEHTRIFRYLFHLKRRCIVCPSVIWSLWLKWYRQSTYPNKRPVLGANHFVHEIKILKENSENILETDINHSNRVTRSWNGLAQLKFLHLGTWIGGLHPKKYREIHKGNKIERKYLISFVREAGTIELHVLHLKENVEEMFEGISTALKRNAELLGYQESEPKLYTEISKVARRACWILSAVFLGSISILHPSKPPSQDYVVNPLVYHGWEFMKKNLENFKNPEVLRKSLQSQTKQFPEISDPDISSFLLSQLLELKSSGYMSPSFLWELWKVWYKHSGQSEISNTISVPQYPLYEHFIKMLQEKYCKLRDDALASNLAMEMPSTSHTSKKSPPKKKVKII</sequence>
<comment type="caution">
    <text evidence="2">The sequence shown here is derived from an EMBL/GenBank/DDBJ whole genome shotgun (WGS) entry which is preliminary data.</text>
</comment>
<dbReference type="EMBL" id="MU167293">
    <property type="protein sequence ID" value="KAG0144526.1"/>
    <property type="molecule type" value="Genomic_DNA"/>
</dbReference>
<proteinExistence type="predicted"/>
<keyword evidence="3" id="KW-1185">Reference proteome</keyword>
<feature type="compositionally biased region" description="Basic and acidic residues" evidence="1">
    <location>
        <begin position="177"/>
        <end position="191"/>
    </location>
</feature>
<evidence type="ECO:0000313" key="3">
    <source>
        <dbReference type="Proteomes" id="UP000886653"/>
    </source>
</evidence>
<evidence type="ECO:0000256" key="1">
    <source>
        <dbReference type="SAM" id="MobiDB-lite"/>
    </source>
</evidence>
<feature type="compositionally biased region" description="Polar residues" evidence="1">
    <location>
        <begin position="77"/>
        <end position="87"/>
    </location>
</feature>
<dbReference type="Proteomes" id="UP000886653">
    <property type="component" value="Unassembled WGS sequence"/>
</dbReference>
<dbReference type="AlphaFoldDB" id="A0A9P6NJ62"/>